<evidence type="ECO:0000313" key="7">
    <source>
        <dbReference type="Proteomes" id="UP000032679"/>
    </source>
</evidence>
<dbReference type="PANTHER" id="PTHR30537">
    <property type="entry name" value="HTH-TYPE TRANSCRIPTIONAL REGULATOR"/>
    <property type="match status" value="1"/>
</dbReference>
<dbReference type="GO" id="GO:0043565">
    <property type="term" value="F:sequence-specific DNA binding"/>
    <property type="evidence" value="ECO:0007669"/>
    <property type="project" value="TreeGrafter"/>
</dbReference>
<dbReference type="Proteomes" id="UP000032679">
    <property type="component" value="Unassembled WGS sequence"/>
</dbReference>
<dbReference type="RefSeq" id="WP_048851278.1">
    <property type="nucleotide sequence ID" value="NZ_BALE01000059.1"/>
</dbReference>
<dbReference type="InterPro" id="IPR058163">
    <property type="entry name" value="LysR-type_TF_proteobact-type"/>
</dbReference>
<comment type="similarity">
    <text evidence="1">Belongs to the LysR transcriptional regulatory family.</text>
</comment>
<evidence type="ECO:0000256" key="4">
    <source>
        <dbReference type="ARBA" id="ARBA00023163"/>
    </source>
</evidence>
<dbReference type="Gene3D" id="3.40.190.290">
    <property type="match status" value="1"/>
</dbReference>
<evidence type="ECO:0000313" key="6">
    <source>
        <dbReference type="EMBL" id="GAN55798.1"/>
    </source>
</evidence>
<accession>A0A0D6MR93</accession>
<dbReference type="SUPFAM" id="SSF53850">
    <property type="entry name" value="Periplasmic binding protein-like II"/>
    <property type="match status" value="1"/>
</dbReference>
<sequence length="306" mass="33432">MKRQDANRAGEMDIFVRVVDTGGFAPAARDAGMTPSAVSKLITRLEQRLGTRLLNRTTRQLQLTPEGTAFHERCIRILADIADAEQAASIGSQPRGRVRISVNVPMGRRFLLPLVPHFAEQHPNIMLDIVLTDMVIDLLEDRTDIAIRHGPMASSRLMARKLGETQMSIVAAPAYLARHGVPETCDDLARHLRIGFNYRRLHDGWPVLAKNAPVPPVSMSASDGDTVLDLTLAGFGLGHLAGFQTRRHIESGRLVPVVLSDACALPPIPTHAVYLGHGGALPARIRTVLDFLKAHMRISDELAGNI</sequence>
<reference evidence="6 7" key="1">
    <citation type="submission" date="2012-10" db="EMBL/GenBank/DDBJ databases">
        <title>Genome sequencing of Tanticharoenia sakaeratensis NBRC 103193.</title>
        <authorList>
            <person name="Azuma Y."/>
            <person name="Hadano H."/>
            <person name="Hirakawa H."/>
            <person name="Matsushita K."/>
        </authorList>
    </citation>
    <scope>NUCLEOTIDE SEQUENCE [LARGE SCALE GENOMIC DNA]</scope>
    <source>
        <strain evidence="6 7">NBRC 103193</strain>
    </source>
</reference>
<evidence type="ECO:0000256" key="2">
    <source>
        <dbReference type="ARBA" id="ARBA00023015"/>
    </source>
</evidence>
<dbReference type="FunFam" id="1.10.10.10:FF:000001">
    <property type="entry name" value="LysR family transcriptional regulator"/>
    <property type="match status" value="1"/>
</dbReference>
<keyword evidence="7" id="KW-1185">Reference proteome</keyword>
<evidence type="ECO:0000256" key="3">
    <source>
        <dbReference type="ARBA" id="ARBA00023125"/>
    </source>
</evidence>
<dbReference type="EMBL" id="BALE01000059">
    <property type="protein sequence ID" value="GAN55798.1"/>
    <property type="molecule type" value="Genomic_DNA"/>
</dbReference>
<name>A0A0D6MR93_9PROT</name>
<dbReference type="InterPro" id="IPR005119">
    <property type="entry name" value="LysR_subst-bd"/>
</dbReference>
<keyword evidence="4" id="KW-0804">Transcription</keyword>
<keyword evidence="3" id="KW-0238">DNA-binding</keyword>
<proteinExistence type="inferred from homology"/>
<dbReference type="GO" id="GO:0006351">
    <property type="term" value="P:DNA-templated transcription"/>
    <property type="evidence" value="ECO:0007669"/>
    <property type="project" value="TreeGrafter"/>
</dbReference>
<feature type="domain" description="HTH lysR-type" evidence="5">
    <location>
        <begin position="14"/>
        <end position="64"/>
    </location>
</feature>
<gene>
    <name evidence="6" type="ORF">Tasa_059_014</name>
</gene>
<dbReference type="AlphaFoldDB" id="A0A0D6MR93"/>
<dbReference type="SUPFAM" id="SSF46785">
    <property type="entry name" value="Winged helix' DNA-binding domain"/>
    <property type="match status" value="1"/>
</dbReference>
<dbReference type="InterPro" id="IPR036390">
    <property type="entry name" value="WH_DNA-bd_sf"/>
</dbReference>
<protein>
    <submittedName>
        <fullName evidence="6">LysR family transcriptional regulator</fullName>
    </submittedName>
</protein>
<dbReference type="OrthoDB" id="9812435at2"/>
<keyword evidence="2" id="KW-0805">Transcription regulation</keyword>
<evidence type="ECO:0000259" key="5">
    <source>
        <dbReference type="PROSITE" id="PS50931"/>
    </source>
</evidence>
<dbReference type="PANTHER" id="PTHR30537:SF71">
    <property type="entry name" value="TRANSCRIPTIONAL REGULATORY PROTEIN"/>
    <property type="match status" value="1"/>
</dbReference>
<organism evidence="6 7">
    <name type="scientific">Tanticharoenia sakaeratensis NBRC 103193</name>
    <dbReference type="NCBI Taxonomy" id="1231623"/>
    <lineage>
        <taxon>Bacteria</taxon>
        <taxon>Pseudomonadati</taxon>
        <taxon>Pseudomonadota</taxon>
        <taxon>Alphaproteobacteria</taxon>
        <taxon>Acetobacterales</taxon>
        <taxon>Acetobacteraceae</taxon>
        <taxon>Tanticharoenia</taxon>
    </lineage>
</organism>
<dbReference type="InterPro" id="IPR000847">
    <property type="entry name" value="LysR_HTH_N"/>
</dbReference>
<dbReference type="Pfam" id="PF03466">
    <property type="entry name" value="LysR_substrate"/>
    <property type="match status" value="1"/>
</dbReference>
<dbReference type="PROSITE" id="PS50931">
    <property type="entry name" value="HTH_LYSR"/>
    <property type="match status" value="1"/>
</dbReference>
<dbReference type="InterPro" id="IPR036388">
    <property type="entry name" value="WH-like_DNA-bd_sf"/>
</dbReference>
<dbReference type="STRING" id="1231623.Tasa_059_014"/>
<dbReference type="GO" id="GO:0003700">
    <property type="term" value="F:DNA-binding transcription factor activity"/>
    <property type="evidence" value="ECO:0007669"/>
    <property type="project" value="InterPro"/>
</dbReference>
<dbReference type="Gene3D" id="1.10.10.10">
    <property type="entry name" value="Winged helix-like DNA-binding domain superfamily/Winged helix DNA-binding domain"/>
    <property type="match status" value="1"/>
</dbReference>
<dbReference type="Pfam" id="PF00126">
    <property type="entry name" value="HTH_1"/>
    <property type="match status" value="1"/>
</dbReference>
<evidence type="ECO:0000256" key="1">
    <source>
        <dbReference type="ARBA" id="ARBA00009437"/>
    </source>
</evidence>
<comment type="caution">
    <text evidence="6">The sequence shown here is derived from an EMBL/GenBank/DDBJ whole genome shotgun (WGS) entry which is preliminary data.</text>
</comment>